<dbReference type="Pfam" id="PF24764">
    <property type="entry name" value="rva_4"/>
    <property type="match status" value="1"/>
</dbReference>
<dbReference type="Proteomes" id="UP001174136">
    <property type="component" value="Unassembled WGS sequence"/>
</dbReference>
<dbReference type="GO" id="GO:0003676">
    <property type="term" value="F:nucleic acid binding"/>
    <property type="evidence" value="ECO:0007669"/>
    <property type="project" value="InterPro"/>
</dbReference>
<dbReference type="InterPro" id="IPR036397">
    <property type="entry name" value="RNaseH_sf"/>
</dbReference>
<evidence type="ECO:0000313" key="2">
    <source>
        <dbReference type="EMBL" id="KAK0133319.1"/>
    </source>
</evidence>
<evidence type="ECO:0000313" key="3">
    <source>
        <dbReference type="Proteomes" id="UP001174136"/>
    </source>
</evidence>
<dbReference type="PROSITE" id="PS50994">
    <property type="entry name" value="INTEGRASE"/>
    <property type="match status" value="1"/>
</dbReference>
<dbReference type="EMBL" id="JAOPHQ010005995">
    <property type="protein sequence ID" value="KAK0133319.1"/>
    <property type="molecule type" value="Genomic_DNA"/>
</dbReference>
<name>A0AA47M488_MERPO</name>
<dbReference type="Gene3D" id="3.30.420.10">
    <property type="entry name" value="Ribonuclease H-like superfamily/Ribonuclease H"/>
    <property type="match status" value="1"/>
</dbReference>
<evidence type="ECO:0000259" key="1">
    <source>
        <dbReference type="PROSITE" id="PS50994"/>
    </source>
</evidence>
<feature type="domain" description="Integrase catalytic" evidence="1">
    <location>
        <begin position="167"/>
        <end position="348"/>
    </location>
</feature>
<keyword evidence="3" id="KW-1185">Reference proteome</keyword>
<dbReference type="InterPro" id="IPR001584">
    <property type="entry name" value="Integrase_cat-core"/>
</dbReference>
<dbReference type="PANTHER" id="PTHR46791:SF11">
    <property type="entry name" value="INTEGRASE CATALYTIC DOMAIN-CONTAINING PROTEIN"/>
    <property type="match status" value="1"/>
</dbReference>
<protein>
    <recommendedName>
        <fullName evidence="1">Integrase catalytic domain-containing protein</fullName>
    </recommendedName>
</protein>
<dbReference type="SUPFAM" id="SSF53098">
    <property type="entry name" value="Ribonuclease H-like"/>
    <property type="match status" value="1"/>
</dbReference>
<dbReference type="PANTHER" id="PTHR46791">
    <property type="entry name" value="EXPRESSED PROTEIN"/>
    <property type="match status" value="1"/>
</dbReference>
<proteinExistence type="predicted"/>
<dbReference type="AlphaFoldDB" id="A0AA47M488"/>
<dbReference type="InterPro" id="IPR058913">
    <property type="entry name" value="Integrase_dom_put"/>
</dbReference>
<comment type="caution">
    <text evidence="2">The sequence shown here is derived from an EMBL/GenBank/DDBJ whole genome shotgun (WGS) entry which is preliminary data.</text>
</comment>
<sequence length="428" mass="48406">MVIISALSDQIPVPQAVIAVLVELHRLVSFENPTQRIVRMEMGNAGRPRFIIDRDHVIELLEMGQTVSCIAGLFGVSRWTIQRRMADWDLSVREMYSQMSDAELDDLVRDILSRNPNAGYRRMMGLLTARGQRVQWASVRASMHRVDTAGIVSRITQLGCVVRRTYSVPGPRSLVHIDTNHKLIRYNIVIFGGVDGFSRKIMYLNAANNNKAATNLSFFSEAVERFGLPQRVRGDQGVENIDVARLMFEARGAERGSFIAGKSVHNQRIERLWRDVFTAVTCFFYTALHQAEEDGLLDLSSNLNLFCCHYVFIPRLQARLDEFRDGWDNHPLSTEGNRTPNQLWFLGQYHSSEDQVDEDLHIPPIDWEDSGLIPDPNCGVHVPESDYPLMPEELAGLHAAVDPLAPSTCMGVDIYMAAVQYMQNLGYI</sequence>
<organism evidence="2 3">
    <name type="scientific">Merluccius polli</name>
    <name type="common">Benguela hake</name>
    <name type="synonym">Merluccius cadenati</name>
    <dbReference type="NCBI Taxonomy" id="89951"/>
    <lineage>
        <taxon>Eukaryota</taxon>
        <taxon>Metazoa</taxon>
        <taxon>Chordata</taxon>
        <taxon>Craniata</taxon>
        <taxon>Vertebrata</taxon>
        <taxon>Euteleostomi</taxon>
        <taxon>Actinopterygii</taxon>
        <taxon>Neopterygii</taxon>
        <taxon>Teleostei</taxon>
        <taxon>Neoteleostei</taxon>
        <taxon>Acanthomorphata</taxon>
        <taxon>Zeiogadaria</taxon>
        <taxon>Gadariae</taxon>
        <taxon>Gadiformes</taxon>
        <taxon>Gadoidei</taxon>
        <taxon>Merlucciidae</taxon>
        <taxon>Merluccius</taxon>
    </lineage>
</organism>
<dbReference type="InterPro" id="IPR012337">
    <property type="entry name" value="RNaseH-like_sf"/>
</dbReference>
<reference evidence="2" key="1">
    <citation type="journal article" date="2023" name="Front. Mar. Sci.">
        <title>A new Merluccius polli reference genome to investigate the effects of global change in West African waters.</title>
        <authorList>
            <person name="Mateo J.L."/>
            <person name="Blanco-Fernandez C."/>
            <person name="Garcia-Vazquez E."/>
            <person name="Machado-Schiaffino G."/>
        </authorList>
    </citation>
    <scope>NUCLEOTIDE SEQUENCE</scope>
    <source>
        <strain evidence="2">C29</strain>
        <tissue evidence="2">Fin</tissue>
    </source>
</reference>
<dbReference type="SUPFAM" id="SSF46689">
    <property type="entry name" value="Homeodomain-like"/>
    <property type="match status" value="1"/>
</dbReference>
<dbReference type="GO" id="GO:0015074">
    <property type="term" value="P:DNA integration"/>
    <property type="evidence" value="ECO:0007669"/>
    <property type="project" value="InterPro"/>
</dbReference>
<accession>A0AA47M488</accession>
<gene>
    <name evidence="2" type="ORF">N1851_031160</name>
</gene>
<dbReference type="InterPro" id="IPR009057">
    <property type="entry name" value="Homeodomain-like_sf"/>
</dbReference>